<organism evidence="1 2">
    <name type="scientific">Macroventuria anomochaeta</name>
    <dbReference type="NCBI Taxonomy" id="301207"/>
    <lineage>
        <taxon>Eukaryota</taxon>
        <taxon>Fungi</taxon>
        <taxon>Dikarya</taxon>
        <taxon>Ascomycota</taxon>
        <taxon>Pezizomycotina</taxon>
        <taxon>Dothideomycetes</taxon>
        <taxon>Pleosporomycetidae</taxon>
        <taxon>Pleosporales</taxon>
        <taxon>Pleosporineae</taxon>
        <taxon>Didymellaceae</taxon>
        <taxon>Macroventuria</taxon>
    </lineage>
</organism>
<gene>
    <name evidence="1" type="ORF">BU25DRAFT_304968</name>
</gene>
<sequence length="410" mass="47310">KRLICRLYEPLVLLFTLGYTQEDYIPVRLPTEEETLYLPLRTTRRKFLEDLAFVCDYDTGHDTMTAIGMQSKQKHHVLWIASHTSPNRRIIAFARKRLADMKQILACGGIRQSSSVEGFITSCIEFAAPQIRKDMGCLLSALHKCKDLLSTNYPEEVSGLVEWLRTWVCQRTLTDFCRSAYESQGSRYIHTLARLSIQTRESMHRNDARSPFDVVRHHMRQLGRRFQAAKALLTYGSRLSELKDEVQLCAIDTPSESKLPPVDMSTTFDSIARRMMPDNSSDLHRCQHALETMNQNHGLFEHFLHNYKSGDAKPYVHAGIQVLDQFHTRQFLFAGDDSFIACSRPVCLSCLVYFKSHPGRFVEPVSDYNICLNWRPSVLDTEAQVDSEKDQREALDNMNKRIRKEAIHQM</sequence>
<keyword evidence="2" id="KW-1185">Reference proteome</keyword>
<accession>A0ACB6RN40</accession>
<feature type="non-terminal residue" evidence="1">
    <location>
        <position position="1"/>
    </location>
</feature>
<evidence type="ECO:0000313" key="2">
    <source>
        <dbReference type="Proteomes" id="UP000799754"/>
    </source>
</evidence>
<name>A0ACB6RN40_9PLEO</name>
<dbReference type="Proteomes" id="UP000799754">
    <property type="component" value="Unassembled WGS sequence"/>
</dbReference>
<proteinExistence type="predicted"/>
<comment type="caution">
    <text evidence="1">The sequence shown here is derived from an EMBL/GenBank/DDBJ whole genome shotgun (WGS) entry which is preliminary data.</text>
</comment>
<feature type="non-terminal residue" evidence="1">
    <location>
        <position position="410"/>
    </location>
</feature>
<dbReference type="EMBL" id="MU006745">
    <property type="protein sequence ID" value="KAF2622329.1"/>
    <property type="molecule type" value="Genomic_DNA"/>
</dbReference>
<reference evidence="1" key="1">
    <citation type="journal article" date="2020" name="Stud. Mycol.">
        <title>101 Dothideomycetes genomes: a test case for predicting lifestyles and emergence of pathogens.</title>
        <authorList>
            <person name="Haridas S."/>
            <person name="Albert R."/>
            <person name="Binder M."/>
            <person name="Bloem J."/>
            <person name="Labutti K."/>
            <person name="Salamov A."/>
            <person name="Andreopoulos B."/>
            <person name="Baker S."/>
            <person name="Barry K."/>
            <person name="Bills G."/>
            <person name="Bluhm B."/>
            <person name="Cannon C."/>
            <person name="Castanera R."/>
            <person name="Culley D."/>
            <person name="Daum C."/>
            <person name="Ezra D."/>
            <person name="Gonzalez J."/>
            <person name="Henrissat B."/>
            <person name="Kuo A."/>
            <person name="Liang C."/>
            <person name="Lipzen A."/>
            <person name="Lutzoni F."/>
            <person name="Magnuson J."/>
            <person name="Mondo S."/>
            <person name="Nolan M."/>
            <person name="Ohm R."/>
            <person name="Pangilinan J."/>
            <person name="Park H.-J."/>
            <person name="Ramirez L."/>
            <person name="Alfaro M."/>
            <person name="Sun H."/>
            <person name="Tritt A."/>
            <person name="Yoshinaga Y."/>
            <person name="Zwiers L.-H."/>
            <person name="Turgeon B."/>
            <person name="Goodwin S."/>
            <person name="Spatafora J."/>
            <person name="Crous P."/>
            <person name="Grigoriev I."/>
        </authorList>
    </citation>
    <scope>NUCLEOTIDE SEQUENCE</scope>
    <source>
        <strain evidence="1">CBS 525.71</strain>
    </source>
</reference>
<protein>
    <submittedName>
        <fullName evidence="1">Uncharacterized protein</fullName>
    </submittedName>
</protein>
<evidence type="ECO:0000313" key="1">
    <source>
        <dbReference type="EMBL" id="KAF2622329.1"/>
    </source>
</evidence>